<dbReference type="PANTHER" id="PTHR24171:SF9">
    <property type="entry name" value="ANKYRIN REPEAT DOMAIN-CONTAINING PROTEIN 39"/>
    <property type="match status" value="1"/>
</dbReference>
<dbReference type="Pfam" id="PF07525">
    <property type="entry name" value="SOCS_box"/>
    <property type="match status" value="1"/>
</dbReference>
<dbReference type="GeneID" id="106471924"/>
<feature type="repeat" description="ANK" evidence="8">
    <location>
        <begin position="223"/>
        <end position="255"/>
    </location>
</feature>
<protein>
    <submittedName>
        <fullName evidence="11 12">Ankyrin repeat and SOCS box protein 8-like isoform X1</fullName>
    </submittedName>
</protein>
<dbReference type="Proteomes" id="UP000694941">
    <property type="component" value="Unplaced"/>
</dbReference>
<keyword evidence="5" id="KW-0638">Presynaptic neurotoxin</keyword>
<dbReference type="SUPFAM" id="SSF158235">
    <property type="entry name" value="SOCS box-like"/>
    <property type="match status" value="1"/>
</dbReference>
<reference evidence="11 12" key="1">
    <citation type="submission" date="2025-05" db="UniProtKB">
        <authorList>
            <consortium name="RefSeq"/>
        </authorList>
    </citation>
    <scope>IDENTIFICATION</scope>
    <source>
        <tissue evidence="11 12">Muscle</tissue>
    </source>
</reference>
<keyword evidence="7" id="KW-0472">Membrane</keyword>
<dbReference type="PROSITE" id="PS50297">
    <property type="entry name" value="ANK_REP_REGION"/>
    <property type="match status" value="2"/>
</dbReference>
<dbReference type="RefSeq" id="XP_022256253.1">
    <property type="nucleotide sequence ID" value="XM_022400545.1"/>
</dbReference>
<dbReference type="InterPro" id="IPR008906">
    <property type="entry name" value="HATC_C_dom"/>
</dbReference>
<keyword evidence="3" id="KW-1052">Target cell membrane</keyword>
<evidence type="ECO:0000256" key="8">
    <source>
        <dbReference type="PROSITE-ProRule" id="PRU00023"/>
    </source>
</evidence>
<evidence type="ECO:0000313" key="12">
    <source>
        <dbReference type="RefSeq" id="XP_022256254.1"/>
    </source>
</evidence>
<dbReference type="PANTHER" id="PTHR24171">
    <property type="entry name" value="ANKYRIN REPEAT DOMAIN-CONTAINING PROTEIN 39-RELATED"/>
    <property type="match status" value="1"/>
</dbReference>
<dbReference type="SMART" id="SM00969">
    <property type="entry name" value="SOCS_box"/>
    <property type="match status" value="1"/>
</dbReference>
<evidence type="ECO:0000313" key="10">
    <source>
        <dbReference type="Proteomes" id="UP000694941"/>
    </source>
</evidence>
<evidence type="ECO:0000256" key="2">
    <source>
        <dbReference type="ARBA" id="ARBA00022483"/>
    </source>
</evidence>
<dbReference type="Pfam" id="PF05699">
    <property type="entry name" value="Dimer_Tnp_hAT"/>
    <property type="match status" value="1"/>
</dbReference>
<dbReference type="SUPFAM" id="SSF48403">
    <property type="entry name" value="Ankyrin repeat"/>
    <property type="match status" value="1"/>
</dbReference>
<dbReference type="Gene3D" id="1.10.750.20">
    <property type="entry name" value="SOCS box"/>
    <property type="match status" value="1"/>
</dbReference>
<keyword evidence="5" id="KW-0528">Neurotoxin</keyword>
<proteinExistence type="predicted"/>
<evidence type="ECO:0000256" key="4">
    <source>
        <dbReference type="ARBA" id="ARBA00022737"/>
    </source>
</evidence>
<dbReference type="Gene3D" id="1.25.40.20">
    <property type="entry name" value="Ankyrin repeat-containing domain"/>
    <property type="match status" value="2"/>
</dbReference>
<organism evidence="10 13">
    <name type="scientific">Limulus polyphemus</name>
    <name type="common">Atlantic horseshoe crab</name>
    <dbReference type="NCBI Taxonomy" id="6850"/>
    <lineage>
        <taxon>Eukaryota</taxon>
        <taxon>Metazoa</taxon>
        <taxon>Ecdysozoa</taxon>
        <taxon>Arthropoda</taxon>
        <taxon>Chelicerata</taxon>
        <taxon>Merostomata</taxon>
        <taxon>Xiphosura</taxon>
        <taxon>Limulidae</taxon>
        <taxon>Limulus</taxon>
    </lineage>
</organism>
<keyword evidence="4" id="KW-0677">Repeat</keyword>
<keyword evidence="5" id="KW-0800">Toxin</keyword>
<dbReference type="RefSeq" id="XP_022256255.1">
    <property type="nucleotide sequence ID" value="XM_022400547.1"/>
</dbReference>
<evidence type="ECO:0000256" key="6">
    <source>
        <dbReference type="ARBA" id="ARBA00023043"/>
    </source>
</evidence>
<feature type="repeat" description="ANK" evidence="8">
    <location>
        <begin position="190"/>
        <end position="222"/>
    </location>
</feature>
<keyword evidence="7" id="KW-1053">Target membrane</keyword>
<name>A0ABM1TK49_LIMPO</name>
<dbReference type="InterPro" id="IPR036036">
    <property type="entry name" value="SOCS_box-like_dom_sf"/>
</dbReference>
<sequence>MTEEKLKLACARLVDKYPDDLSESMQEKMGHLKAIHASNFGEDMGPYQLLKTIKRYKLDGIFPNVCIALQIFCTLPVTVASAERSFSKLKLIKSFLKSMMTQERLNDLAVLSIESKLAGRIDFSKIIKTFALKKVVMGSSKSSLLVMPPEVRELHIAVMRNDVAAVQSLTDKNVDVNYPWQSAELPSIKDGSTPLCEAVSLNHRLIIEVLLQAGAEVNKPDSFGCTPLHKAAYHGRAFLTEMLIASNADVHLKDHNVNTPLHICVQNALVHNNTDTVRALLRAKAEVNNPNRYGKIALHYAALWGLGEITEVLIKGHSEIDHMDLKWRTPLYCCIRAINVLQRKRDTFQQHLPAIKVLIMSGCDPLNLSSWLRKYQILTPSYHMDEGFYMWYISAYPESLKHLCRQAIQQYLDYHDDNAVRIRVLPLPKTLIDYLSRKLL</sequence>
<dbReference type="SMART" id="SM00248">
    <property type="entry name" value="ANK"/>
    <property type="match status" value="6"/>
</dbReference>
<evidence type="ECO:0000256" key="3">
    <source>
        <dbReference type="ARBA" id="ARBA00022537"/>
    </source>
</evidence>
<feature type="domain" description="SOCS box" evidence="9">
    <location>
        <begin position="397"/>
        <end position="440"/>
    </location>
</feature>
<keyword evidence="10" id="KW-1185">Reference proteome</keyword>
<feature type="repeat" description="ANK" evidence="8">
    <location>
        <begin position="293"/>
        <end position="325"/>
    </location>
</feature>
<dbReference type="Pfam" id="PF12796">
    <property type="entry name" value="Ank_2"/>
    <property type="match status" value="2"/>
</dbReference>
<evidence type="ECO:0000259" key="9">
    <source>
        <dbReference type="PROSITE" id="PS50225"/>
    </source>
</evidence>
<evidence type="ECO:0000256" key="5">
    <source>
        <dbReference type="ARBA" id="ARBA00023028"/>
    </source>
</evidence>
<dbReference type="InterPro" id="IPR002110">
    <property type="entry name" value="Ankyrin_rpt"/>
</dbReference>
<dbReference type="InterPro" id="IPR001496">
    <property type="entry name" value="SOCS_box"/>
</dbReference>
<accession>A0ABM1TK49</accession>
<dbReference type="PROSITE" id="PS50088">
    <property type="entry name" value="ANK_REPEAT"/>
    <property type="match status" value="3"/>
</dbReference>
<evidence type="ECO:0000256" key="7">
    <source>
        <dbReference type="ARBA" id="ARBA00023298"/>
    </source>
</evidence>
<gene>
    <name evidence="11 12 13" type="primary">LOC106471924</name>
</gene>
<evidence type="ECO:0000313" key="11">
    <source>
        <dbReference type="RefSeq" id="XP_022256253.1"/>
    </source>
</evidence>
<dbReference type="SMART" id="SM00253">
    <property type="entry name" value="SOCS"/>
    <property type="match status" value="1"/>
</dbReference>
<evidence type="ECO:0000313" key="13">
    <source>
        <dbReference type="RefSeq" id="XP_022256255.1"/>
    </source>
</evidence>
<keyword evidence="6 8" id="KW-0040">ANK repeat</keyword>
<evidence type="ECO:0000256" key="1">
    <source>
        <dbReference type="ARBA" id="ARBA00004175"/>
    </source>
</evidence>
<dbReference type="InterPro" id="IPR036770">
    <property type="entry name" value="Ankyrin_rpt-contain_sf"/>
</dbReference>
<dbReference type="PROSITE" id="PS50225">
    <property type="entry name" value="SOCS"/>
    <property type="match status" value="1"/>
</dbReference>
<dbReference type="RefSeq" id="XP_022256254.1">
    <property type="nucleotide sequence ID" value="XM_022400546.1"/>
</dbReference>
<keyword evidence="2" id="KW-0268">Exocytosis</keyword>
<comment type="subcellular location">
    <subcellularLocation>
        <location evidence="1">Target cell membrane</location>
    </subcellularLocation>
</comment>